<protein>
    <submittedName>
        <fullName evidence="1">Uncharacterized protein</fullName>
    </submittedName>
</protein>
<sequence length="92" mass="10795">MSLKLFQIESESEKFSVCPQLIQVCVSRSKIKITAYQQQYIIVTNQNAIFNEKCIKPYAYSATYFDPYNQVSGYCFDKEFNDSFGYKFSYQS</sequence>
<keyword evidence="2" id="KW-1185">Reference proteome</keyword>
<dbReference type="Proteomes" id="UP000689195">
    <property type="component" value="Unassembled WGS sequence"/>
</dbReference>
<comment type="caution">
    <text evidence="1">The sequence shown here is derived from an EMBL/GenBank/DDBJ whole genome shotgun (WGS) entry which is preliminary data.</text>
</comment>
<gene>
    <name evidence="1" type="ORF">PPENT_87.1.T0440027</name>
</gene>
<dbReference type="EMBL" id="CAJJDO010000044">
    <property type="protein sequence ID" value="CAD8166220.1"/>
    <property type="molecule type" value="Genomic_DNA"/>
</dbReference>
<proteinExistence type="predicted"/>
<dbReference type="AlphaFoldDB" id="A0A8S1UMH4"/>
<evidence type="ECO:0000313" key="2">
    <source>
        <dbReference type="Proteomes" id="UP000689195"/>
    </source>
</evidence>
<name>A0A8S1UMH4_9CILI</name>
<accession>A0A8S1UMH4</accession>
<reference evidence="1" key="1">
    <citation type="submission" date="2021-01" db="EMBL/GenBank/DDBJ databases">
        <authorList>
            <consortium name="Genoscope - CEA"/>
            <person name="William W."/>
        </authorList>
    </citation>
    <scope>NUCLEOTIDE SEQUENCE</scope>
</reference>
<evidence type="ECO:0000313" key="1">
    <source>
        <dbReference type="EMBL" id="CAD8166220.1"/>
    </source>
</evidence>
<organism evidence="1 2">
    <name type="scientific">Paramecium pentaurelia</name>
    <dbReference type="NCBI Taxonomy" id="43138"/>
    <lineage>
        <taxon>Eukaryota</taxon>
        <taxon>Sar</taxon>
        <taxon>Alveolata</taxon>
        <taxon>Ciliophora</taxon>
        <taxon>Intramacronucleata</taxon>
        <taxon>Oligohymenophorea</taxon>
        <taxon>Peniculida</taxon>
        <taxon>Parameciidae</taxon>
        <taxon>Paramecium</taxon>
    </lineage>
</organism>